<feature type="binding site" evidence="1">
    <location>
        <position position="101"/>
    </location>
    <ligand>
        <name>S-adenosyl-L-methionine</name>
        <dbReference type="ChEBI" id="CHEBI:59789"/>
    </ligand>
</feature>
<comment type="caution">
    <text evidence="2">The sequence shown here is derived from an EMBL/GenBank/DDBJ whole genome shotgun (WGS) entry which is preliminary data.</text>
</comment>
<protein>
    <recommendedName>
        <fullName evidence="1">Ribosomal RNA large subunit methyltransferase J</fullName>
        <ecNumber evidence="1">2.1.1.266</ecNumber>
    </recommendedName>
    <alternativeName>
        <fullName evidence="1">23S rRNA (adenine(2030)-N6)-methyltransferase</fullName>
    </alternativeName>
    <alternativeName>
        <fullName evidence="1">23S rRNA m6A2030 methyltransferase</fullName>
    </alternativeName>
</protein>
<comment type="subunit">
    <text evidence="1">Monomer.</text>
</comment>
<feature type="binding site" evidence="1">
    <location>
        <position position="165"/>
    </location>
    <ligand>
        <name>S-adenosyl-L-methionine</name>
        <dbReference type="ChEBI" id="CHEBI:59789"/>
    </ligand>
</feature>
<sequence length="277" mass="31461">MLSYQHGYHAGNFADILKHATLIQALSCLTEKPKPLFYLETHAGRGFYDLQSDAARKTGECVEGIQKIWESRARLPEEFTPWMTLLRRLNPDNTLRFYPGSPSLAMEFLRPIDRLYCCELHPREFAHLSALPRAGRRIFFSESDGLHALSALLPPPENRGLILIDPSFELEKEYAEVPAAVKEGLRRFATGVYCLWYPIVDNKLNARLQRNLAIPGTRALQAEFHLREGVGPRMNGCGMWIINPPWKLETKLASILKTMVQVLDAGKASFVLKNHSF</sequence>
<dbReference type="GO" id="GO:0070475">
    <property type="term" value="P:rRNA base methylation"/>
    <property type="evidence" value="ECO:0007669"/>
    <property type="project" value="UniProtKB-UniRule"/>
</dbReference>
<keyword evidence="1" id="KW-0808">Transferase</keyword>
<feature type="binding site" evidence="1">
    <location>
        <position position="19"/>
    </location>
    <ligand>
        <name>S-adenosyl-L-methionine</name>
        <dbReference type="ChEBI" id="CHEBI:59789"/>
    </ligand>
</feature>
<dbReference type="GO" id="GO:0036307">
    <property type="term" value="F:23S rRNA (adenine(2030)-N(6))-methyltransferase activity"/>
    <property type="evidence" value="ECO:0007669"/>
    <property type="project" value="UniProtKB-UniRule"/>
</dbReference>
<dbReference type="GO" id="GO:0005829">
    <property type="term" value="C:cytosol"/>
    <property type="evidence" value="ECO:0007669"/>
    <property type="project" value="TreeGrafter"/>
</dbReference>
<accession>A0A0W0TYM9</accession>
<keyword evidence="1" id="KW-0489">Methyltransferase</keyword>
<feature type="binding site" evidence="1">
    <location>
        <begin position="144"/>
        <end position="145"/>
    </location>
    <ligand>
        <name>S-adenosyl-L-methionine</name>
        <dbReference type="ChEBI" id="CHEBI:59789"/>
    </ligand>
</feature>
<dbReference type="InterPro" id="IPR029063">
    <property type="entry name" value="SAM-dependent_MTases_sf"/>
</dbReference>
<dbReference type="InterPro" id="IPR007473">
    <property type="entry name" value="RlmJ"/>
</dbReference>
<organism evidence="2 3">
    <name type="scientific">Legionella geestiana</name>
    <dbReference type="NCBI Taxonomy" id="45065"/>
    <lineage>
        <taxon>Bacteria</taxon>
        <taxon>Pseudomonadati</taxon>
        <taxon>Pseudomonadota</taxon>
        <taxon>Gammaproteobacteria</taxon>
        <taxon>Legionellales</taxon>
        <taxon>Legionellaceae</taxon>
        <taxon>Legionella</taxon>
    </lineage>
</organism>
<dbReference type="GO" id="GO:0003723">
    <property type="term" value="F:RNA binding"/>
    <property type="evidence" value="ECO:0007669"/>
    <property type="project" value="UniProtKB-UniRule"/>
</dbReference>
<keyword evidence="3" id="KW-1185">Reference proteome</keyword>
<dbReference type="PANTHER" id="PTHR37426">
    <property type="entry name" value="RIBOSOMAL RNA LARGE SUBUNIT METHYLTRANSFERASE J"/>
    <property type="match status" value="1"/>
</dbReference>
<evidence type="ECO:0000313" key="2">
    <source>
        <dbReference type="EMBL" id="KTD00736.1"/>
    </source>
</evidence>
<dbReference type="EC" id="2.1.1.266" evidence="1"/>
<comment type="catalytic activity">
    <reaction evidence="1">
        <text>adenosine(2030) in 23S rRNA + S-adenosyl-L-methionine = N(6)-methyladenosine(2030) in 23S rRNA + S-adenosyl-L-homocysteine + H(+)</text>
        <dbReference type="Rhea" id="RHEA:43736"/>
        <dbReference type="Rhea" id="RHEA-COMP:10668"/>
        <dbReference type="Rhea" id="RHEA-COMP:10669"/>
        <dbReference type="ChEBI" id="CHEBI:15378"/>
        <dbReference type="ChEBI" id="CHEBI:57856"/>
        <dbReference type="ChEBI" id="CHEBI:59789"/>
        <dbReference type="ChEBI" id="CHEBI:74411"/>
        <dbReference type="ChEBI" id="CHEBI:74449"/>
        <dbReference type="EC" id="2.1.1.266"/>
    </reaction>
</comment>
<gene>
    <name evidence="1" type="primary">rlmJ</name>
    <name evidence="2" type="ORF">Lgee_1000</name>
</gene>
<keyword evidence="1" id="KW-0698">rRNA processing</keyword>
<dbReference type="SUPFAM" id="SSF53335">
    <property type="entry name" value="S-adenosyl-L-methionine-dependent methyltransferases"/>
    <property type="match status" value="1"/>
</dbReference>
<dbReference type="EMBL" id="LNYC01000032">
    <property type="protein sequence ID" value="KTD00736.1"/>
    <property type="molecule type" value="Genomic_DNA"/>
</dbReference>
<feature type="site" description="Interaction with substrate rRNA" evidence="1">
    <location>
        <position position="4"/>
    </location>
</feature>
<dbReference type="OrthoDB" id="9791274at2"/>
<reference evidence="2 3" key="1">
    <citation type="submission" date="2015-11" db="EMBL/GenBank/DDBJ databases">
        <title>Genomic analysis of 38 Legionella species identifies large and diverse effector repertoires.</title>
        <authorList>
            <person name="Burstein D."/>
            <person name="Amaro F."/>
            <person name="Zusman T."/>
            <person name="Lifshitz Z."/>
            <person name="Cohen O."/>
            <person name="Gilbert J.A."/>
            <person name="Pupko T."/>
            <person name="Shuman H.A."/>
            <person name="Segal G."/>
        </authorList>
    </citation>
    <scope>NUCLEOTIDE SEQUENCE [LARGE SCALE GENOMIC DNA]</scope>
    <source>
        <strain evidence="2 3">ATCC 49504</strain>
    </source>
</reference>
<evidence type="ECO:0000256" key="1">
    <source>
        <dbReference type="HAMAP-Rule" id="MF_00934"/>
    </source>
</evidence>
<proteinExistence type="inferred from homology"/>
<feature type="binding site" evidence="1">
    <location>
        <position position="119"/>
    </location>
    <ligand>
        <name>S-adenosyl-L-methionine</name>
        <dbReference type="ChEBI" id="CHEBI:59789"/>
    </ligand>
</feature>
<keyword evidence="1" id="KW-0694">RNA-binding</keyword>
<comment type="function">
    <text evidence="1">Specifically methylates the adenine in position 2030 of 23S rRNA.</text>
</comment>
<dbReference type="PANTHER" id="PTHR37426:SF1">
    <property type="entry name" value="RIBOSOMAL RNA LARGE SUBUNIT METHYLTRANSFERASE J"/>
    <property type="match status" value="1"/>
</dbReference>
<dbReference type="PATRIC" id="fig|45065.4.peg.1072"/>
<dbReference type="RefSeq" id="WP_028386385.1">
    <property type="nucleotide sequence ID" value="NZ_CAAAHN010000014.1"/>
</dbReference>
<feature type="binding site" evidence="1">
    <location>
        <position position="42"/>
    </location>
    <ligand>
        <name>S-adenosyl-L-methionine</name>
        <dbReference type="ChEBI" id="CHEBI:59789"/>
    </ligand>
</feature>
<name>A0A0W0TYM9_9GAMM</name>
<dbReference type="HAMAP" id="MF_00934">
    <property type="entry name" value="23SrRNA_methyltr_J"/>
    <property type="match status" value="1"/>
</dbReference>
<comment type="similarity">
    <text evidence="1">Belongs to the RlmJ family.</text>
</comment>
<dbReference type="AlphaFoldDB" id="A0A0W0TYM9"/>
<feature type="active site" description="Proton acceptor" evidence="1">
    <location>
        <position position="165"/>
    </location>
</feature>
<dbReference type="Proteomes" id="UP000054785">
    <property type="component" value="Unassembled WGS sequence"/>
</dbReference>
<keyword evidence="1" id="KW-0949">S-adenosyl-L-methionine</keyword>
<dbReference type="Pfam" id="PF04378">
    <property type="entry name" value="RsmJ"/>
    <property type="match status" value="1"/>
</dbReference>
<dbReference type="STRING" id="45065.Lgee_1000"/>
<dbReference type="Gene3D" id="3.40.50.150">
    <property type="entry name" value="Vaccinia Virus protein VP39"/>
    <property type="match status" value="1"/>
</dbReference>
<evidence type="ECO:0000313" key="3">
    <source>
        <dbReference type="Proteomes" id="UP000054785"/>
    </source>
</evidence>